<dbReference type="Proteomes" id="UP000253790">
    <property type="component" value="Chromosome"/>
</dbReference>
<reference evidence="2 3" key="1">
    <citation type="submission" date="2018-07" db="EMBL/GenBank/DDBJ databases">
        <title>Complete genome sequencing of Ornithinimicrobium sp. AMA3305.</title>
        <authorList>
            <person name="Bae J.-W."/>
        </authorList>
    </citation>
    <scope>NUCLEOTIDE SEQUENCE [LARGE SCALE GENOMIC DNA]</scope>
    <source>
        <strain evidence="2 3">AMA3305</strain>
    </source>
</reference>
<organism evidence="2 3">
    <name type="scientific">Ornithinimicrobium avium</name>
    <dbReference type="NCBI Taxonomy" id="2283195"/>
    <lineage>
        <taxon>Bacteria</taxon>
        <taxon>Bacillati</taxon>
        <taxon>Actinomycetota</taxon>
        <taxon>Actinomycetes</taxon>
        <taxon>Micrococcales</taxon>
        <taxon>Ornithinimicrobiaceae</taxon>
        <taxon>Ornithinimicrobium</taxon>
    </lineage>
</organism>
<accession>A0A345NRU5</accession>
<evidence type="ECO:0000256" key="1">
    <source>
        <dbReference type="SAM" id="MobiDB-lite"/>
    </source>
</evidence>
<dbReference type="AlphaFoldDB" id="A0A345NRU5"/>
<keyword evidence="3" id="KW-1185">Reference proteome</keyword>
<feature type="compositionally biased region" description="Basic residues" evidence="1">
    <location>
        <begin position="58"/>
        <end position="68"/>
    </location>
</feature>
<dbReference type="KEGG" id="orn:DV701_18005"/>
<sequence length="79" mass="8235">MLEAVEASGGWVTSVRASSPLPDAPEGGGSTAEGPAGHDAARRRPCRDTGARVALRGDRHRPRTRARLRLGPADQGDPP</sequence>
<gene>
    <name evidence="2" type="ORF">DV701_18005</name>
</gene>
<evidence type="ECO:0000313" key="3">
    <source>
        <dbReference type="Proteomes" id="UP000253790"/>
    </source>
</evidence>
<dbReference type="OrthoDB" id="7051771at2"/>
<name>A0A345NRU5_9MICO</name>
<feature type="region of interest" description="Disordered" evidence="1">
    <location>
        <begin position="1"/>
        <end position="79"/>
    </location>
</feature>
<protein>
    <submittedName>
        <fullName evidence="2">Uncharacterized protein</fullName>
    </submittedName>
</protein>
<dbReference type="EMBL" id="CP031229">
    <property type="protein sequence ID" value="AXH97753.1"/>
    <property type="molecule type" value="Genomic_DNA"/>
</dbReference>
<feature type="compositionally biased region" description="Basic and acidic residues" evidence="1">
    <location>
        <begin position="39"/>
        <end position="50"/>
    </location>
</feature>
<evidence type="ECO:0000313" key="2">
    <source>
        <dbReference type="EMBL" id="AXH97753.1"/>
    </source>
</evidence>
<proteinExistence type="predicted"/>